<evidence type="ECO:0000313" key="2">
    <source>
        <dbReference type="EMBL" id="HCY81949.1"/>
    </source>
</evidence>
<accession>A0A3D6BUT8</accession>
<feature type="transmembrane region" description="Helical" evidence="1">
    <location>
        <begin position="30"/>
        <end position="46"/>
    </location>
</feature>
<sequence length="74" mass="8363">MGFHVGWFLMLLSPFTQLFSFEVSVANYFLLGWLSSGTSYILNMVFGDNGVKYEHKYANSNTCHLDKQVDASTS</sequence>
<keyword evidence="1" id="KW-1133">Transmembrane helix</keyword>
<evidence type="ECO:0000256" key="1">
    <source>
        <dbReference type="SAM" id="Phobius"/>
    </source>
</evidence>
<dbReference type="EMBL" id="DPRK01000168">
    <property type="protein sequence ID" value="HCY81949.1"/>
    <property type="molecule type" value="Genomic_DNA"/>
</dbReference>
<organism evidence="2 3">
    <name type="scientific">Xanthomarina gelatinilytica</name>
    <dbReference type="NCBI Taxonomy" id="1137281"/>
    <lineage>
        <taxon>Bacteria</taxon>
        <taxon>Pseudomonadati</taxon>
        <taxon>Bacteroidota</taxon>
        <taxon>Flavobacteriia</taxon>
        <taxon>Flavobacteriales</taxon>
        <taxon>Flavobacteriaceae</taxon>
        <taxon>Xanthomarina</taxon>
    </lineage>
</organism>
<dbReference type="Proteomes" id="UP000263268">
    <property type="component" value="Unassembled WGS sequence"/>
</dbReference>
<keyword evidence="1" id="KW-0812">Transmembrane</keyword>
<name>A0A3D6BUT8_9FLAO</name>
<keyword evidence="1" id="KW-0472">Membrane</keyword>
<gene>
    <name evidence="2" type="ORF">DHV22_10300</name>
</gene>
<protein>
    <submittedName>
        <fullName evidence="2">Uncharacterized protein</fullName>
    </submittedName>
</protein>
<comment type="caution">
    <text evidence="2">The sequence shown here is derived from an EMBL/GenBank/DDBJ whole genome shotgun (WGS) entry which is preliminary data.</text>
</comment>
<evidence type="ECO:0000313" key="3">
    <source>
        <dbReference type="Proteomes" id="UP000263268"/>
    </source>
</evidence>
<proteinExistence type="predicted"/>
<reference evidence="2 3" key="1">
    <citation type="journal article" date="2018" name="Nat. Biotechnol.">
        <title>A standardized bacterial taxonomy based on genome phylogeny substantially revises the tree of life.</title>
        <authorList>
            <person name="Parks D.H."/>
            <person name="Chuvochina M."/>
            <person name="Waite D.W."/>
            <person name="Rinke C."/>
            <person name="Skarshewski A."/>
            <person name="Chaumeil P.A."/>
            <person name="Hugenholtz P."/>
        </authorList>
    </citation>
    <scope>NUCLEOTIDE SEQUENCE [LARGE SCALE GENOMIC DNA]</scope>
    <source>
        <strain evidence="2">UBA10227</strain>
    </source>
</reference>
<dbReference type="AlphaFoldDB" id="A0A3D6BUT8"/>